<gene>
    <name evidence="1" type="ORF">RhiirA1_539043</name>
</gene>
<dbReference type="EMBL" id="LLXH01000956">
    <property type="protein sequence ID" value="PKC61638.1"/>
    <property type="molecule type" value="Genomic_DNA"/>
</dbReference>
<proteinExistence type="predicted"/>
<dbReference type="VEuPathDB" id="FungiDB:RhiirA1_539043"/>
<reference evidence="1 2" key="2">
    <citation type="submission" date="2017-10" db="EMBL/GenBank/DDBJ databases">
        <title>Genome analyses suggest a sexual origin of heterokaryosis in a supposedly ancient asexual fungus.</title>
        <authorList>
            <person name="Corradi N."/>
            <person name="Sedzielewska K."/>
            <person name="Noel J."/>
            <person name="Charron P."/>
            <person name="Farinelli L."/>
            <person name="Marton T."/>
            <person name="Kruger M."/>
            <person name="Pelin A."/>
            <person name="Brachmann A."/>
            <person name="Corradi N."/>
        </authorList>
    </citation>
    <scope>NUCLEOTIDE SEQUENCE [LARGE SCALE GENOMIC DNA]</scope>
    <source>
        <strain evidence="1 2">A1</strain>
    </source>
</reference>
<reference evidence="1 2" key="1">
    <citation type="submission" date="2017-10" db="EMBL/GenBank/DDBJ databases">
        <title>Extensive intraspecific genome diversity in a model arbuscular mycorrhizal fungus.</title>
        <authorList>
            <person name="Chen E.C.H."/>
            <person name="Morin E."/>
            <person name="Baudet D."/>
            <person name="Noel J."/>
            <person name="Ndikumana S."/>
            <person name="Charron P."/>
            <person name="St-Onge C."/>
            <person name="Giorgi J."/>
            <person name="Grigoriev I.V."/>
            <person name="Roux C."/>
            <person name="Martin F.M."/>
            <person name="Corradi N."/>
        </authorList>
    </citation>
    <scope>NUCLEOTIDE SEQUENCE [LARGE SCALE GENOMIC DNA]</scope>
    <source>
        <strain evidence="1 2">A1</strain>
    </source>
</reference>
<organism evidence="1 2">
    <name type="scientific">Rhizophagus irregularis</name>
    <dbReference type="NCBI Taxonomy" id="588596"/>
    <lineage>
        <taxon>Eukaryota</taxon>
        <taxon>Fungi</taxon>
        <taxon>Fungi incertae sedis</taxon>
        <taxon>Mucoromycota</taxon>
        <taxon>Glomeromycotina</taxon>
        <taxon>Glomeromycetes</taxon>
        <taxon>Glomerales</taxon>
        <taxon>Glomeraceae</taxon>
        <taxon>Rhizophagus</taxon>
    </lineage>
</organism>
<evidence type="ECO:0000313" key="1">
    <source>
        <dbReference type="EMBL" id="PKC61638.1"/>
    </source>
</evidence>
<dbReference type="AlphaFoldDB" id="A0A2N0RED2"/>
<sequence length="139" mass="16422">MAKIWLFYVSNIKNELTYVGQQYTVDKVHEMINDSTFLQFKEEEDEIDNRRNIPISEIPNHEVWVLIIEEMFNLKNAVKCLNNNGENSDNSDINDDVNKTDGENELDDSKNVEMEKIIFFSHAYNFFDNNILKIVLHFL</sequence>
<dbReference type="VEuPathDB" id="FungiDB:FUN_010280"/>
<name>A0A2N0RED2_9GLOM</name>
<comment type="caution">
    <text evidence="1">The sequence shown here is derived from an EMBL/GenBank/DDBJ whole genome shotgun (WGS) entry which is preliminary data.</text>
</comment>
<protein>
    <submittedName>
        <fullName evidence="1">Uncharacterized protein</fullName>
    </submittedName>
</protein>
<dbReference type="Proteomes" id="UP000232688">
    <property type="component" value="Unassembled WGS sequence"/>
</dbReference>
<evidence type="ECO:0000313" key="2">
    <source>
        <dbReference type="Proteomes" id="UP000232688"/>
    </source>
</evidence>
<accession>A0A2N0RED2</accession>